<dbReference type="PRINTS" id="PR00069">
    <property type="entry name" value="ALDKETRDTASE"/>
</dbReference>
<comment type="caution">
    <text evidence="2">The sequence shown here is derived from an EMBL/GenBank/DDBJ whole genome shotgun (WGS) entry which is preliminary data.</text>
</comment>
<dbReference type="PANTHER" id="PTHR43638:SF3">
    <property type="entry name" value="ALDEHYDE REDUCTASE"/>
    <property type="match status" value="1"/>
</dbReference>
<dbReference type="RefSeq" id="WP_211304032.1">
    <property type="nucleotide sequence ID" value="NZ_PVZG01000035.1"/>
</dbReference>
<feature type="domain" description="NADP-dependent oxidoreductase" evidence="1">
    <location>
        <begin position="3"/>
        <end position="166"/>
    </location>
</feature>
<dbReference type="GO" id="GO:0016491">
    <property type="term" value="F:oxidoreductase activity"/>
    <property type="evidence" value="ECO:0007669"/>
    <property type="project" value="InterPro"/>
</dbReference>
<dbReference type="Pfam" id="PF00248">
    <property type="entry name" value="Aldo_ket_red"/>
    <property type="match status" value="1"/>
</dbReference>
<sequence length="171" mass="18705">MERLDAVNLRLPDDNTAPYDFKALLDAMIAIRDEGLIAGIGLSNTTRDRLLEAVHHTEIVCVQNALNLLNRDSLPILRECQELGIAFVPFFPLASAFGGVNHLLTHPTLTATAHRLRALPSQVALAWLLNLAPNVLLIPGTSSLPHLIDNTTTTRIHLDQEAQEALNTLTP</sequence>
<accession>A0A2T0RDV4</accession>
<evidence type="ECO:0000313" key="3">
    <source>
        <dbReference type="Proteomes" id="UP000239209"/>
    </source>
</evidence>
<evidence type="ECO:0000313" key="2">
    <source>
        <dbReference type="EMBL" id="PRY19333.1"/>
    </source>
</evidence>
<dbReference type="PANTHER" id="PTHR43638">
    <property type="entry name" value="OXIDOREDUCTASE, ALDO/KETO REDUCTASE FAMILY PROTEIN"/>
    <property type="match status" value="1"/>
</dbReference>
<dbReference type="InterPro" id="IPR023210">
    <property type="entry name" value="NADP_OxRdtase_dom"/>
</dbReference>
<dbReference type="AlphaFoldDB" id="A0A2T0RDV4"/>
<dbReference type="EMBL" id="PVZG01000035">
    <property type="protein sequence ID" value="PRY19333.1"/>
    <property type="molecule type" value="Genomic_DNA"/>
</dbReference>
<evidence type="ECO:0000259" key="1">
    <source>
        <dbReference type="Pfam" id="PF00248"/>
    </source>
</evidence>
<dbReference type="InterPro" id="IPR020471">
    <property type="entry name" value="AKR"/>
</dbReference>
<proteinExistence type="predicted"/>
<dbReference type="Gene3D" id="3.20.20.100">
    <property type="entry name" value="NADP-dependent oxidoreductase domain"/>
    <property type="match status" value="1"/>
</dbReference>
<name>A0A2T0RDV4_9ACTN</name>
<protein>
    <submittedName>
        <fullName evidence="2">Aldo/keto reductase family protein</fullName>
    </submittedName>
</protein>
<dbReference type="SUPFAM" id="SSF51430">
    <property type="entry name" value="NAD(P)-linked oxidoreductase"/>
    <property type="match status" value="1"/>
</dbReference>
<gene>
    <name evidence="2" type="ORF">CLV70_13537</name>
</gene>
<organism evidence="2 3">
    <name type="scientific">Pseudosporangium ferrugineum</name>
    <dbReference type="NCBI Taxonomy" id="439699"/>
    <lineage>
        <taxon>Bacteria</taxon>
        <taxon>Bacillati</taxon>
        <taxon>Actinomycetota</taxon>
        <taxon>Actinomycetes</taxon>
        <taxon>Micromonosporales</taxon>
        <taxon>Micromonosporaceae</taxon>
        <taxon>Pseudosporangium</taxon>
    </lineage>
</organism>
<reference evidence="2 3" key="1">
    <citation type="submission" date="2018-03" db="EMBL/GenBank/DDBJ databases">
        <title>Genomic Encyclopedia of Archaeal and Bacterial Type Strains, Phase II (KMG-II): from individual species to whole genera.</title>
        <authorList>
            <person name="Goeker M."/>
        </authorList>
    </citation>
    <scope>NUCLEOTIDE SEQUENCE [LARGE SCALE GENOMIC DNA]</scope>
    <source>
        <strain evidence="2 3">DSM 45348</strain>
    </source>
</reference>
<dbReference type="InterPro" id="IPR036812">
    <property type="entry name" value="NAD(P)_OxRdtase_dom_sf"/>
</dbReference>
<keyword evidence="3" id="KW-1185">Reference proteome</keyword>
<dbReference type="Proteomes" id="UP000239209">
    <property type="component" value="Unassembled WGS sequence"/>
</dbReference>